<proteinExistence type="inferred from homology"/>
<evidence type="ECO:0000256" key="1">
    <source>
        <dbReference type="ARBA" id="ARBA00004141"/>
    </source>
</evidence>
<dbReference type="InterPro" id="IPR011701">
    <property type="entry name" value="MFS"/>
</dbReference>
<sequence>PQTIVSTALPEIVAHFKASDGAYTWIASSYLLANASLVPLWGRISDICGRKPIVVISVVLFLAGSLICGLAQNVAMIIAGRTIQGGGSGGITVMANICVSDLFDVRRRSAYLGIFGATWAIAGAIGPIIGGAFTTYSTWRWCFFINLPIGALSLLALLLFLTLPRIASQVPLLTSLTQIDYAGLILIILGTLLLLIGLECGGSTYPWRSATTITLLILGPLLIALFLYHQTRTPHPILPPTLFTSPQNLILLTITFAHSLVFIAGCFYLPIYFQNILGASALMSGVYLLPLVLALATSSGLAGFVLRKTGKCKPAIVFGMVFTAIGYALFTDLKPYASWGRVIGFQILAGMGIGPNFQATLVALQGNVRKTEVGRCTAGFSFVRQMAAAVGVVLGEVVYGAGVGGQIGVLRAAVGETLAAEVVQAATAVEGILAELGTAEKRVVLGVLVGALKWVWVLFAGAAGVGVLVALGLRDRGLGEGKEAGVEGVEGVEMRIEKVEDHGQDN</sequence>
<keyword evidence="9" id="KW-1185">Reference proteome</keyword>
<name>A0A319DIS1_9EURO</name>
<dbReference type="SUPFAM" id="SSF103473">
    <property type="entry name" value="MFS general substrate transporter"/>
    <property type="match status" value="1"/>
</dbReference>
<feature type="transmembrane region" description="Helical" evidence="6">
    <location>
        <begin position="22"/>
        <end position="41"/>
    </location>
</feature>
<feature type="transmembrane region" description="Helical" evidence="6">
    <location>
        <begin position="110"/>
        <end position="132"/>
    </location>
</feature>
<evidence type="ECO:0000256" key="3">
    <source>
        <dbReference type="ARBA" id="ARBA00022692"/>
    </source>
</evidence>
<protein>
    <submittedName>
        <fullName evidence="8">MFS general substrate transporter</fullName>
    </submittedName>
</protein>
<evidence type="ECO:0000256" key="2">
    <source>
        <dbReference type="ARBA" id="ARBA00007520"/>
    </source>
</evidence>
<dbReference type="GO" id="GO:0022857">
    <property type="term" value="F:transmembrane transporter activity"/>
    <property type="evidence" value="ECO:0007669"/>
    <property type="project" value="InterPro"/>
</dbReference>
<evidence type="ECO:0000256" key="5">
    <source>
        <dbReference type="ARBA" id="ARBA00023136"/>
    </source>
</evidence>
<feature type="transmembrane region" description="Helical" evidence="6">
    <location>
        <begin position="313"/>
        <end position="330"/>
    </location>
</feature>
<dbReference type="Pfam" id="PF07690">
    <property type="entry name" value="MFS_1"/>
    <property type="match status" value="1"/>
</dbReference>
<keyword evidence="3 6" id="KW-0812">Transmembrane</keyword>
<dbReference type="AlphaFoldDB" id="A0A319DIS1"/>
<comment type="similarity">
    <text evidence="2">Belongs to the major facilitator superfamily. TCR/Tet family.</text>
</comment>
<dbReference type="Proteomes" id="UP000247810">
    <property type="component" value="Unassembled WGS sequence"/>
</dbReference>
<dbReference type="VEuPathDB" id="FungiDB:BO71DRAFT_469515"/>
<feature type="transmembrane region" description="Helical" evidence="6">
    <location>
        <begin position="138"/>
        <end position="161"/>
    </location>
</feature>
<evidence type="ECO:0000313" key="8">
    <source>
        <dbReference type="EMBL" id="PYH88018.1"/>
    </source>
</evidence>
<dbReference type="OrthoDB" id="10021397at2759"/>
<evidence type="ECO:0000313" key="9">
    <source>
        <dbReference type="Proteomes" id="UP000247810"/>
    </source>
</evidence>
<dbReference type="InterPro" id="IPR036259">
    <property type="entry name" value="MFS_trans_sf"/>
</dbReference>
<keyword evidence="5 6" id="KW-0472">Membrane</keyword>
<evidence type="ECO:0000256" key="4">
    <source>
        <dbReference type="ARBA" id="ARBA00022989"/>
    </source>
</evidence>
<dbReference type="PANTHER" id="PTHR23501:SF102">
    <property type="entry name" value="DRUG TRANSPORTER, PUTATIVE (AFU_ORTHOLOGUE AFUA_3G08530)-RELATED"/>
    <property type="match status" value="1"/>
</dbReference>
<feature type="transmembrane region" description="Helical" evidence="6">
    <location>
        <begin position="285"/>
        <end position="306"/>
    </location>
</feature>
<gene>
    <name evidence="8" type="ORF">BO71DRAFT_469515</name>
</gene>
<comment type="subcellular location">
    <subcellularLocation>
        <location evidence="1">Membrane</location>
        <topology evidence="1">Multi-pass membrane protein</topology>
    </subcellularLocation>
</comment>
<dbReference type="PANTHER" id="PTHR23501">
    <property type="entry name" value="MAJOR FACILITATOR SUPERFAMILY"/>
    <property type="match status" value="1"/>
</dbReference>
<keyword evidence="4 6" id="KW-1133">Transmembrane helix</keyword>
<feature type="transmembrane region" description="Helical" evidence="6">
    <location>
        <begin position="210"/>
        <end position="228"/>
    </location>
</feature>
<feature type="transmembrane region" description="Helical" evidence="6">
    <location>
        <begin position="454"/>
        <end position="473"/>
    </location>
</feature>
<accession>A0A319DIS1</accession>
<dbReference type="GO" id="GO:0005886">
    <property type="term" value="C:plasma membrane"/>
    <property type="evidence" value="ECO:0007669"/>
    <property type="project" value="TreeGrafter"/>
</dbReference>
<evidence type="ECO:0000259" key="7">
    <source>
        <dbReference type="PROSITE" id="PS50850"/>
    </source>
</evidence>
<dbReference type="EMBL" id="KZ826137">
    <property type="protein sequence ID" value="PYH88018.1"/>
    <property type="molecule type" value="Genomic_DNA"/>
</dbReference>
<dbReference type="PROSITE" id="PS50850">
    <property type="entry name" value="MFS"/>
    <property type="match status" value="1"/>
</dbReference>
<dbReference type="InterPro" id="IPR020846">
    <property type="entry name" value="MFS_dom"/>
</dbReference>
<evidence type="ECO:0000256" key="6">
    <source>
        <dbReference type="SAM" id="Phobius"/>
    </source>
</evidence>
<feature type="transmembrane region" description="Helical" evidence="6">
    <location>
        <begin position="181"/>
        <end position="198"/>
    </location>
</feature>
<organism evidence="8 9">
    <name type="scientific">Aspergillus ellipticus CBS 707.79</name>
    <dbReference type="NCBI Taxonomy" id="1448320"/>
    <lineage>
        <taxon>Eukaryota</taxon>
        <taxon>Fungi</taxon>
        <taxon>Dikarya</taxon>
        <taxon>Ascomycota</taxon>
        <taxon>Pezizomycotina</taxon>
        <taxon>Eurotiomycetes</taxon>
        <taxon>Eurotiomycetidae</taxon>
        <taxon>Eurotiales</taxon>
        <taxon>Aspergillaceae</taxon>
        <taxon>Aspergillus</taxon>
        <taxon>Aspergillus subgen. Circumdati</taxon>
    </lineage>
</organism>
<feature type="domain" description="Major facilitator superfamily (MFS) profile" evidence="7">
    <location>
        <begin position="1"/>
        <end position="478"/>
    </location>
</feature>
<feature type="non-terminal residue" evidence="8">
    <location>
        <position position="1"/>
    </location>
</feature>
<feature type="transmembrane region" description="Helical" evidence="6">
    <location>
        <begin position="249"/>
        <end position="273"/>
    </location>
</feature>
<feature type="transmembrane region" description="Helical" evidence="6">
    <location>
        <begin position="53"/>
        <end position="79"/>
    </location>
</feature>
<dbReference type="CDD" id="cd17502">
    <property type="entry name" value="MFS_Azr1_MDR_like"/>
    <property type="match status" value="1"/>
</dbReference>
<dbReference type="Gene3D" id="1.20.1250.20">
    <property type="entry name" value="MFS general substrate transporter like domains"/>
    <property type="match status" value="2"/>
</dbReference>
<reference evidence="8 9" key="1">
    <citation type="submission" date="2018-02" db="EMBL/GenBank/DDBJ databases">
        <title>The genomes of Aspergillus section Nigri reveals drivers in fungal speciation.</title>
        <authorList>
            <consortium name="DOE Joint Genome Institute"/>
            <person name="Vesth T.C."/>
            <person name="Nybo J."/>
            <person name="Theobald S."/>
            <person name="Brandl J."/>
            <person name="Frisvad J.C."/>
            <person name="Nielsen K.F."/>
            <person name="Lyhne E.K."/>
            <person name="Kogle M.E."/>
            <person name="Kuo A."/>
            <person name="Riley R."/>
            <person name="Clum A."/>
            <person name="Nolan M."/>
            <person name="Lipzen A."/>
            <person name="Salamov A."/>
            <person name="Henrissat B."/>
            <person name="Wiebenga A."/>
            <person name="De vries R.P."/>
            <person name="Grigoriev I.V."/>
            <person name="Mortensen U.H."/>
            <person name="Andersen M.R."/>
            <person name="Baker S.E."/>
        </authorList>
    </citation>
    <scope>NUCLEOTIDE SEQUENCE [LARGE SCALE GENOMIC DNA]</scope>
    <source>
        <strain evidence="8 9">CBS 707.79</strain>
    </source>
</reference>